<dbReference type="SUPFAM" id="SSF55729">
    <property type="entry name" value="Acyl-CoA N-acyltransferases (Nat)"/>
    <property type="match status" value="1"/>
</dbReference>
<evidence type="ECO:0000313" key="3">
    <source>
        <dbReference type="EMBL" id="KQL48815.1"/>
    </source>
</evidence>
<dbReference type="Proteomes" id="UP000051063">
    <property type="component" value="Unassembled WGS sequence"/>
</dbReference>
<organism evidence="3 4">
    <name type="scientific">Brevibacillus choshinensis</name>
    <dbReference type="NCBI Taxonomy" id="54911"/>
    <lineage>
        <taxon>Bacteria</taxon>
        <taxon>Bacillati</taxon>
        <taxon>Bacillota</taxon>
        <taxon>Bacilli</taxon>
        <taxon>Bacillales</taxon>
        <taxon>Paenibacillaceae</taxon>
        <taxon>Brevibacillus</taxon>
    </lineage>
</organism>
<gene>
    <name evidence="3" type="ORF">AN963_03190</name>
</gene>
<dbReference type="EMBL" id="LJJB01000007">
    <property type="protein sequence ID" value="KQL48815.1"/>
    <property type="molecule type" value="Genomic_DNA"/>
</dbReference>
<dbReference type="PANTHER" id="PTHR31438:SF1">
    <property type="entry name" value="LYSINE N-ACYLTRANSFERASE C17G9.06C-RELATED"/>
    <property type="match status" value="1"/>
</dbReference>
<reference evidence="3 4" key="1">
    <citation type="submission" date="2015-09" db="EMBL/GenBank/DDBJ databases">
        <title>Genome sequencing project for genomic taxonomy and phylogenomics of Bacillus-like bacteria.</title>
        <authorList>
            <person name="Liu B."/>
            <person name="Wang J."/>
            <person name="Zhu Y."/>
            <person name="Liu G."/>
            <person name="Chen Q."/>
            <person name="Chen Z."/>
            <person name="Lan J."/>
            <person name="Che J."/>
            <person name="Ge C."/>
            <person name="Shi H."/>
            <person name="Pan Z."/>
            <person name="Liu X."/>
        </authorList>
    </citation>
    <scope>NUCLEOTIDE SEQUENCE [LARGE SCALE GENOMIC DNA]</scope>
    <source>
        <strain evidence="3 4">DSM 8552</strain>
    </source>
</reference>
<feature type="domain" description="N-acetyltransferase" evidence="2">
    <location>
        <begin position="6"/>
        <end position="176"/>
    </location>
</feature>
<keyword evidence="1" id="KW-0046">Antibiotic resistance</keyword>
<evidence type="ECO:0000259" key="2">
    <source>
        <dbReference type="PROSITE" id="PS51186"/>
    </source>
</evidence>
<name>A0ABR5NB96_BRECH</name>
<comment type="caution">
    <text evidence="3">The sequence shown here is derived from an EMBL/GenBank/DDBJ whole genome shotgun (WGS) entry which is preliminary data.</text>
</comment>
<dbReference type="CDD" id="cd04301">
    <property type="entry name" value="NAT_SF"/>
    <property type="match status" value="1"/>
</dbReference>
<dbReference type="PROSITE" id="PS51186">
    <property type="entry name" value="GNAT"/>
    <property type="match status" value="1"/>
</dbReference>
<proteinExistence type="predicted"/>
<keyword evidence="4" id="KW-1185">Reference proteome</keyword>
<dbReference type="RefSeq" id="WP_055743108.1">
    <property type="nucleotide sequence ID" value="NZ_LJJB01000007.1"/>
</dbReference>
<dbReference type="PANTHER" id="PTHR31438">
    <property type="entry name" value="LYSINE N-ACYLTRANSFERASE C17G9.06C-RELATED"/>
    <property type="match status" value="1"/>
</dbReference>
<sequence>MEASRVTIRPLQEQDAPYLVKWLSDERVLRYYEGRDRPHDLDLVHEHFYTAVDDASRLLFLYDDHPIGYGQYYTLDEEYRQEYGYDLTTVIYGMDQFIGEPDYWGKGIGTLIVQSLLVHLSQQFGAQKIVLDPQAWNARAIRCYEKCGFHKVKWLPQHEWHEGSKRDCWLMEWSPPI</sequence>
<dbReference type="InterPro" id="IPR000182">
    <property type="entry name" value="GNAT_dom"/>
</dbReference>
<evidence type="ECO:0000313" key="4">
    <source>
        <dbReference type="Proteomes" id="UP000051063"/>
    </source>
</evidence>
<dbReference type="InterPro" id="IPR016181">
    <property type="entry name" value="Acyl_CoA_acyltransferase"/>
</dbReference>
<dbReference type="Pfam" id="PF13523">
    <property type="entry name" value="Acetyltransf_8"/>
    <property type="match status" value="1"/>
</dbReference>
<dbReference type="Gene3D" id="3.40.630.30">
    <property type="match status" value="1"/>
</dbReference>
<protein>
    <submittedName>
        <fullName evidence="3">2-aminoglycoside phosphotransferase</fullName>
    </submittedName>
</protein>
<evidence type="ECO:0000256" key="1">
    <source>
        <dbReference type="ARBA" id="ARBA00023251"/>
    </source>
</evidence>
<accession>A0ABR5NB96</accession>